<dbReference type="Pfam" id="PF05713">
    <property type="entry name" value="MobC"/>
    <property type="match status" value="1"/>
</dbReference>
<keyword evidence="2" id="KW-0614">Plasmid</keyword>
<gene>
    <name evidence="2" type="ORF">HCJ88_15755</name>
</gene>
<organism evidence="2 3">
    <name type="scientific">Lacticaseibacillus paracasei</name>
    <name type="common">Lactobacillus paracasei</name>
    <dbReference type="NCBI Taxonomy" id="1597"/>
    <lineage>
        <taxon>Bacteria</taxon>
        <taxon>Bacillati</taxon>
        <taxon>Bacillota</taxon>
        <taxon>Bacilli</taxon>
        <taxon>Lactobacillales</taxon>
        <taxon>Lactobacillaceae</taxon>
        <taxon>Lacticaseibacillus</taxon>
    </lineage>
</organism>
<evidence type="ECO:0000313" key="2">
    <source>
        <dbReference type="EMBL" id="QOP57230.1"/>
    </source>
</evidence>
<evidence type="ECO:0000259" key="1">
    <source>
        <dbReference type="Pfam" id="PF05713"/>
    </source>
</evidence>
<name>A0ABD7BWP9_LACPA</name>
<reference evidence="2 3" key="1">
    <citation type="submission" date="2020-03" db="EMBL/GenBank/DDBJ databases">
        <title>Complete genome sequence of Lactobacillus paracasei strain NFFJ04, isolated from animal feed.</title>
        <authorList>
            <person name="Jung J.Y."/>
        </authorList>
    </citation>
    <scope>NUCLEOTIDE SEQUENCE [LARGE SCALE GENOMIC DNA]</scope>
    <source>
        <strain evidence="2 3">NFFJ04</strain>
        <plasmid evidence="2 3">pLPCN-3</plasmid>
    </source>
</reference>
<dbReference type="RefSeq" id="WP_193137651.1">
    <property type="nucleotide sequence ID" value="NZ_CP050503.1"/>
</dbReference>
<accession>A0ABD7BWP9</accession>
<proteinExistence type="predicted"/>
<feature type="domain" description="Bacterial mobilisation" evidence="1">
    <location>
        <begin position="64"/>
        <end position="97"/>
    </location>
</feature>
<evidence type="ECO:0000313" key="3">
    <source>
        <dbReference type="Proteomes" id="UP000593972"/>
    </source>
</evidence>
<dbReference type="Proteomes" id="UP000593972">
    <property type="component" value="Plasmid pLPCN-3"/>
</dbReference>
<dbReference type="EMBL" id="CP050503">
    <property type="protein sequence ID" value="QOP57230.1"/>
    <property type="molecule type" value="Genomic_DNA"/>
</dbReference>
<sequence length="133" mass="15287">MGNYAGNRSRPLTKLLTFNRDELDFLNLRIAKSGNPPFTTFARSSLMTSKLVHIEFVNTKKMLNELSRIGNNLNQIAHRANETEKVTAEDMAEVKNEVYDLFSLVNDNLLHRLDVVEHYKRVVLNGSHENTRD</sequence>
<dbReference type="InterPro" id="IPR008687">
    <property type="entry name" value="MobC"/>
</dbReference>
<protein>
    <submittedName>
        <fullName evidence="2">MobC family plasmid mobilization relaxosome protein</fullName>
    </submittedName>
</protein>
<dbReference type="AlphaFoldDB" id="A0ABD7BWP9"/>
<geneLocation type="plasmid" evidence="2 3">
    <name>pLPCN-3</name>
</geneLocation>